<organism evidence="1 2">
    <name type="scientific">Alistipes hominis</name>
    <dbReference type="NCBI Taxonomy" id="2763015"/>
    <lineage>
        <taxon>Bacteria</taxon>
        <taxon>Pseudomonadati</taxon>
        <taxon>Bacteroidota</taxon>
        <taxon>Bacteroidia</taxon>
        <taxon>Bacteroidales</taxon>
        <taxon>Rikenellaceae</taxon>
        <taxon>Alistipes</taxon>
    </lineage>
</organism>
<dbReference type="RefSeq" id="WP_118655549.1">
    <property type="nucleotide sequence ID" value="NZ_JACOOK010000002.1"/>
</dbReference>
<evidence type="ECO:0000313" key="1">
    <source>
        <dbReference type="EMBL" id="MBC5616345.1"/>
    </source>
</evidence>
<protein>
    <submittedName>
        <fullName evidence="1">6-bladed beta-propeller</fullName>
    </submittedName>
</protein>
<dbReference type="SUPFAM" id="SSF63825">
    <property type="entry name" value="YWTD domain"/>
    <property type="match status" value="1"/>
</dbReference>
<dbReference type="Proteomes" id="UP000636891">
    <property type="component" value="Unassembled WGS sequence"/>
</dbReference>
<keyword evidence="2" id="KW-1185">Reference proteome</keyword>
<dbReference type="Pfam" id="PF17170">
    <property type="entry name" value="DUF5128"/>
    <property type="match status" value="1"/>
</dbReference>
<name>A0ABR7CLU6_9BACT</name>
<reference evidence="1 2" key="1">
    <citation type="submission" date="2020-08" db="EMBL/GenBank/DDBJ databases">
        <title>Genome public.</title>
        <authorList>
            <person name="Liu C."/>
            <person name="Sun Q."/>
        </authorList>
    </citation>
    <scope>NUCLEOTIDE SEQUENCE [LARGE SCALE GENOMIC DNA]</scope>
    <source>
        <strain evidence="1 2">New-7</strain>
    </source>
</reference>
<dbReference type="InterPro" id="IPR011042">
    <property type="entry name" value="6-blade_b-propeller_TolB-like"/>
</dbReference>
<proteinExistence type="predicted"/>
<dbReference type="Gene3D" id="2.120.10.30">
    <property type="entry name" value="TolB, C-terminal domain"/>
    <property type="match status" value="1"/>
</dbReference>
<dbReference type="EMBL" id="JACOOK010000002">
    <property type="protein sequence ID" value="MBC5616345.1"/>
    <property type="molecule type" value="Genomic_DNA"/>
</dbReference>
<comment type="caution">
    <text evidence="1">The sequence shown here is derived from an EMBL/GenBank/DDBJ whole genome shotgun (WGS) entry which is preliminary data.</text>
</comment>
<sequence length="370" mass="43227">MRYYFLFFLLLVSYSCSREDQNPDSIRIDLSRSYGNEQLENIVDDIRLVPLETNDSCIVGQYDRVIVKGRSIFILDKMQNTVFCFDTTGKFRQKINRQGRSGQEYITADDFIVQDNTLIVFDNNKSQLQFYDFQGNYVKTIPICQGDQIAVNPAGGYIVYSSVADKYHVHTFNDKGEKTGEYLPVESKIINLPSAFCNNRSILSYNDETFILNFFDYNVYSLKNNELKIKYRYDFGVKNMPDDLLEVSDPASFMQKIAKDKSVQQIENFTETRNWITFDARYPVYYNKNAQVYYVFNELKFPYSLFFWQAPLAINDDNEYFSIVSINQIQALVPAVKKYTGQYPFIETVASASINDNDNNWVLFFRLKNN</sequence>
<gene>
    <name evidence="1" type="ORF">H8S08_04825</name>
</gene>
<dbReference type="PROSITE" id="PS51257">
    <property type="entry name" value="PROKAR_LIPOPROTEIN"/>
    <property type="match status" value="1"/>
</dbReference>
<accession>A0ABR7CLU6</accession>
<evidence type="ECO:0000313" key="2">
    <source>
        <dbReference type="Proteomes" id="UP000636891"/>
    </source>
</evidence>